<evidence type="ECO:0000313" key="2">
    <source>
        <dbReference type="Proteomes" id="UP000324897"/>
    </source>
</evidence>
<keyword evidence="2" id="KW-1185">Reference proteome</keyword>
<dbReference type="OrthoDB" id="2095648at2759"/>
<dbReference type="EMBL" id="RWGY01000031">
    <property type="protein sequence ID" value="TVU15716.1"/>
    <property type="molecule type" value="Genomic_DNA"/>
</dbReference>
<organism evidence="1 2">
    <name type="scientific">Eragrostis curvula</name>
    <name type="common">weeping love grass</name>
    <dbReference type="NCBI Taxonomy" id="38414"/>
    <lineage>
        <taxon>Eukaryota</taxon>
        <taxon>Viridiplantae</taxon>
        <taxon>Streptophyta</taxon>
        <taxon>Embryophyta</taxon>
        <taxon>Tracheophyta</taxon>
        <taxon>Spermatophyta</taxon>
        <taxon>Magnoliopsida</taxon>
        <taxon>Liliopsida</taxon>
        <taxon>Poales</taxon>
        <taxon>Poaceae</taxon>
        <taxon>PACMAD clade</taxon>
        <taxon>Chloridoideae</taxon>
        <taxon>Eragrostideae</taxon>
        <taxon>Eragrostidinae</taxon>
        <taxon>Eragrostis</taxon>
    </lineage>
</organism>
<dbReference type="Gramene" id="TVU15716">
    <property type="protein sequence ID" value="TVU15716"/>
    <property type="gene ID" value="EJB05_39254"/>
</dbReference>
<accession>A0A5J9TWH7</accession>
<gene>
    <name evidence="1" type="ORF">EJB05_39254</name>
</gene>
<dbReference type="PANTHER" id="PTHR38926:SF79">
    <property type="entry name" value="OS08G0195800 PROTEIN"/>
    <property type="match status" value="1"/>
</dbReference>
<dbReference type="Gene3D" id="3.80.10.10">
    <property type="entry name" value="Ribonuclease Inhibitor"/>
    <property type="match status" value="1"/>
</dbReference>
<proteinExistence type="predicted"/>
<dbReference type="PANTHER" id="PTHR38926">
    <property type="entry name" value="F-BOX DOMAIN CONTAINING PROTEIN, EXPRESSED"/>
    <property type="match status" value="1"/>
</dbReference>
<dbReference type="AlphaFoldDB" id="A0A5J9TWH7"/>
<name>A0A5J9TWH7_9POAL</name>
<comment type="caution">
    <text evidence="1">The sequence shown here is derived from an EMBL/GenBank/DDBJ whole genome shotgun (WGS) entry which is preliminary data.</text>
</comment>
<feature type="non-terminal residue" evidence="1">
    <location>
        <position position="1"/>
    </location>
</feature>
<dbReference type="InterPro" id="IPR001611">
    <property type="entry name" value="Leu-rich_rpt"/>
</dbReference>
<dbReference type="SUPFAM" id="SSF52047">
    <property type="entry name" value="RNI-like"/>
    <property type="match status" value="1"/>
</dbReference>
<sequence>MHGLRSLQLFGNALTNKGLETILVNCPHLESLDIRHCFNVDMDKTLLAKCAKIKTLRLSDDPTDDYDLPLRNRVSYFNRGIG</sequence>
<dbReference type="Proteomes" id="UP000324897">
    <property type="component" value="Unassembled WGS sequence"/>
</dbReference>
<reference evidence="1 2" key="1">
    <citation type="journal article" date="2019" name="Sci. Rep.">
        <title>A high-quality genome of Eragrostis curvula grass provides insights into Poaceae evolution and supports new strategies to enhance forage quality.</title>
        <authorList>
            <person name="Carballo J."/>
            <person name="Santos B.A.C.M."/>
            <person name="Zappacosta D."/>
            <person name="Garbus I."/>
            <person name="Selva J.P."/>
            <person name="Gallo C.A."/>
            <person name="Diaz A."/>
            <person name="Albertini E."/>
            <person name="Caccamo M."/>
            <person name="Echenique V."/>
        </authorList>
    </citation>
    <scope>NUCLEOTIDE SEQUENCE [LARGE SCALE GENOMIC DNA]</scope>
    <source>
        <strain evidence="2">cv. Victoria</strain>
        <tissue evidence="1">Leaf</tissue>
    </source>
</reference>
<dbReference type="Pfam" id="PF13516">
    <property type="entry name" value="LRR_6"/>
    <property type="match status" value="2"/>
</dbReference>
<evidence type="ECO:0000313" key="1">
    <source>
        <dbReference type="EMBL" id="TVU15716.1"/>
    </source>
</evidence>
<protein>
    <submittedName>
        <fullName evidence="1">Uncharacterized protein</fullName>
    </submittedName>
</protein>
<dbReference type="InterPro" id="IPR032675">
    <property type="entry name" value="LRR_dom_sf"/>
</dbReference>